<comment type="cofactor">
    <cofactor evidence="12">
        <name>pyruvate</name>
        <dbReference type="ChEBI" id="CHEBI:15361"/>
    </cofactor>
    <text evidence="12">Binds 1 pyruvoyl group covalently per subunit.</text>
</comment>
<comment type="pathway">
    <text evidence="1">Lipid metabolism.</text>
</comment>
<comment type="function">
    <text evidence="12">Catalyzes the formation of phosphatidylethanolamine (PtdEtn) from phosphatidylserine (PtdSer). Plays a central role in phospholipid metabolism and in the interorganelle trafficking of phosphatidylserine.</text>
</comment>
<dbReference type="PANTHER" id="PTHR10067:SF6">
    <property type="entry name" value="PHOSPHATIDYLSERINE DECARBOXYLASE PROENZYME, MITOCHONDRIAL"/>
    <property type="match status" value="1"/>
</dbReference>
<keyword evidence="6 12" id="KW-0443">Lipid metabolism</keyword>
<keyword evidence="9 12" id="KW-0456">Lyase</keyword>
<reference evidence="14" key="1">
    <citation type="submission" date="2020-05" db="EMBL/GenBank/DDBJ databases">
        <title>Phylogenomic resolution of chytrid fungi.</title>
        <authorList>
            <person name="Stajich J.E."/>
            <person name="Amses K."/>
            <person name="Simmons R."/>
            <person name="Seto K."/>
            <person name="Myers J."/>
            <person name="Bonds A."/>
            <person name="Quandt C.A."/>
            <person name="Barry K."/>
            <person name="Liu P."/>
            <person name="Grigoriev I."/>
            <person name="Longcore J.E."/>
            <person name="James T.Y."/>
        </authorList>
    </citation>
    <scope>NUCLEOTIDE SEQUENCE</scope>
    <source>
        <strain evidence="14">JEL0318</strain>
    </source>
</reference>
<sequence>MSRLWGWLNSLTVPVWLREPLYGTYSKAFGCNLDEMQIEDLKAYRNLGDFFYRSLKPGARPIDEQAPLVSPADGRVLHFGLITERKVEQIKGFTYSLDSLLGIHPTDVQPESKEDVKLIELAQKTGSETVVSDKAFAEVNAVDYSLDKLLGDEPGQALTGKDAKAVGWVENNNGNGNGNGAEKGEGKALEYSHKHGGHRLRPGNGLFFCVIYLAPGDYHRFHSPAEWNVKGRRHFAGELFSVSPMAVEAIRNLFVLNERVVLLGDWKPGFFAMIPVGATNVGAIKIDFDPTLRTNLAKRLQTVPPGTFTAMDYGSNGVDLQKGQEIGGFMLGSTIVLVFEAPTNFKFELEQGQKVRVGEPLGRFK</sequence>
<dbReference type="AlphaFoldDB" id="A0AAD5SG72"/>
<keyword evidence="4 12" id="KW-0210">Decarboxylase</keyword>
<keyword evidence="12" id="KW-0865">Zymogen</keyword>
<feature type="chain" id="PRO_5041753567" description="Phosphatidylserine decarboxylase 1 alpha chain" evidence="12">
    <location>
        <begin position="333"/>
        <end position="365"/>
    </location>
</feature>
<feature type="chain" id="PRO_5041950062" description="Phosphatidylserine decarboxylase proenzyme 1, mitochondrial" evidence="13">
    <location>
        <begin position="18"/>
        <end position="365"/>
    </location>
</feature>
<feature type="chain" id="PRO_5041753568" description="Phosphatidylserine decarboxylase 1 beta chain" evidence="12">
    <location>
        <begin position="1"/>
        <end position="332"/>
    </location>
</feature>
<keyword evidence="13" id="KW-0732">Signal</keyword>
<protein>
    <recommendedName>
        <fullName evidence="12">Phosphatidylserine decarboxylase proenzyme 1, mitochondrial</fullName>
        <ecNumber evidence="12">4.1.1.65</ecNumber>
    </recommendedName>
    <component>
        <recommendedName>
            <fullName evidence="12">Phosphatidylserine decarboxylase 1 beta chain</fullName>
        </recommendedName>
    </component>
    <component>
        <recommendedName>
            <fullName evidence="12">Phosphatidylserine decarboxylase 1 alpha chain</fullName>
        </recommendedName>
    </component>
</protein>
<comment type="pathway">
    <text evidence="12">Phospholipid metabolism; phosphatidylethanolamine biosynthesis; phosphatidylethanolamine from CDP-diacylglycerol: step 2/2.</text>
</comment>
<evidence type="ECO:0000256" key="4">
    <source>
        <dbReference type="ARBA" id="ARBA00022793"/>
    </source>
</evidence>
<comment type="subcellular location">
    <molecule>Phosphatidylserine decarboxylase 1 beta chain</molecule>
    <subcellularLocation>
        <location evidence="12">Mitochondrion inner membrane</location>
        <topology evidence="12">Single-pass membrane protein</topology>
        <orientation evidence="12">Intermembrane side</orientation>
    </subcellularLocation>
</comment>
<keyword evidence="7 12" id="KW-0472">Membrane</keyword>
<evidence type="ECO:0000256" key="12">
    <source>
        <dbReference type="HAMAP-Rule" id="MF_03208"/>
    </source>
</evidence>
<comment type="caution">
    <text evidence="14">The sequence shown here is derived from an EMBL/GenBank/DDBJ whole genome shotgun (WGS) entry which is preliminary data.</text>
</comment>
<dbReference type="InterPro" id="IPR033661">
    <property type="entry name" value="PSD_type1_euk"/>
</dbReference>
<feature type="active site" description="Schiff-base intermediate with substrate; via pyruvic acid; for decarboxylase activity" evidence="12">
    <location>
        <position position="333"/>
    </location>
</feature>
<keyword evidence="10 12" id="KW-1208">Phospholipid metabolism</keyword>
<keyword evidence="11 12" id="KW-0670">Pyruvate</keyword>
<dbReference type="EMBL" id="JADGJD010000694">
    <property type="protein sequence ID" value="KAJ3049100.1"/>
    <property type="molecule type" value="Genomic_DNA"/>
</dbReference>
<evidence type="ECO:0000256" key="1">
    <source>
        <dbReference type="ARBA" id="ARBA00005189"/>
    </source>
</evidence>
<evidence type="ECO:0000256" key="10">
    <source>
        <dbReference type="ARBA" id="ARBA00023264"/>
    </source>
</evidence>
<evidence type="ECO:0000256" key="11">
    <source>
        <dbReference type="ARBA" id="ARBA00023317"/>
    </source>
</evidence>
<dbReference type="InterPro" id="IPR003817">
    <property type="entry name" value="PS_Dcarbxylase"/>
</dbReference>
<name>A0AAD5SG72_9FUNG</name>
<dbReference type="HAMAP" id="MF_03208">
    <property type="entry name" value="PS_decarb_PSD_B_type1_euk"/>
    <property type="match status" value="1"/>
</dbReference>
<keyword evidence="12" id="KW-0496">Mitochondrion</keyword>
<feature type="modified residue" description="Pyruvic acid (Ser); by autocatalysis" evidence="12">
    <location>
        <position position="333"/>
    </location>
</feature>
<feature type="active site" description="Charge relay system; for autoendoproteolytic cleavage activity" evidence="12">
    <location>
        <position position="333"/>
    </location>
</feature>
<dbReference type="NCBIfam" id="TIGR00163">
    <property type="entry name" value="PS_decarb"/>
    <property type="match status" value="1"/>
</dbReference>
<keyword evidence="2 12" id="KW-0444">Lipid biosynthesis</keyword>
<comment type="PTM">
    <text evidence="12">Is synthesized initially as an inactive proenzyme. Formation of the active enzyme involves a self-maturation process in which the active site pyruvoyl group is generated from an internal serine residue via an autocatalytic post-translational modification. Two non-identical subunits are generated from the proenzyme in this reaction, and the pyruvate is formed at the N-terminus of the alpha chain, which is derived from the carboxyl end of the proenzyme. The autoendoproteolytic cleavage occurs by a canonical serine protease mechanism, in which the side chain hydroxyl group of the serine supplies its oxygen atom to form the C-terminus of the beta chain, while the remainder of the serine residue undergoes an oxidative deamination to produce ammonia and the pyruvoyl prosthetic group on the alpha chain. During this reaction, the Ser that is part of the protease active site of the proenzyme becomes the pyruvoyl prosthetic group, which constitutes an essential element of the active site of the mature decarboxylase.</text>
</comment>
<evidence type="ECO:0000313" key="15">
    <source>
        <dbReference type="Proteomes" id="UP001212841"/>
    </source>
</evidence>
<keyword evidence="15" id="KW-1185">Reference proteome</keyword>
<dbReference type="GO" id="GO:0006646">
    <property type="term" value="P:phosphatidylethanolamine biosynthetic process"/>
    <property type="evidence" value="ECO:0007669"/>
    <property type="project" value="UniProtKB-UniRule"/>
</dbReference>
<keyword evidence="3 12" id="KW-0812">Transmembrane</keyword>
<feature type="signal peptide" evidence="13">
    <location>
        <begin position="1"/>
        <end position="17"/>
    </location>
</feature>
<evidence type="ECO:0000256" key="2">
    <source>
        <dbReference type="ARBA" id="ARBA00022516"/>
    </source>
</evidence>
<evidence type="ECO:0000256" key="7">
    <source>
        <dbReference type="ARBA" id="ARBA00023136"/>
    </source>
</evidence>
<evidence type="ECO:0000256" key="6">
    <source>
        <dbReference type="ARBA" id="ARBA00023098"/>
    </source>
</evidence>
<comment type="subcellular location">
    <molecule>Phosphatidylserine decarboxylase 1 alpha chain</molecule>
    <subcellularLocation>
        <location evidence="12">Mitochondrion inner membrane</location>
        <topology evidence="12">Peripheral membrane protein</topology>
        <orientation evidence="12">Intermembrane side</orientation>
    </subcellularLocation>
    <text evidence="12">Anchored to the mitochondrial inner membrane through its interaction with the integral membrane beta chain.</text>
</comment>
<dbReference type="PANTHER" id="PTHR10067">
    <property type="entry name" value="PHOSPHATIDYLSERINE DECARBOXYLASE"/>
    <property type="match status" value="1"/>
</dbReference>
<organism evidence="14 15">
    <name type="scientific">Rhizophlyctis rosea</name>
    <dbReference type="NCBI Taxonomy" id="64517"/>
    <lineage>
        <taxon>Eukaryota</taxon>
        <taxon>Fungi</taxon>
        <taxon>Fungi incertae sedis</taxon>
        <taxon>Chytridiomycota</taxon>
        <taxon>Chytridiomycota incertae sedis</taxon>
        <taxon>Chytridiomycetes</taxon>
        <taxon>Rhizophlyctidales</taxon>
        <taxon>Rhizophlyctidaceae</taxon>
        <taxon>Rhizophlyctis</taxon>
    </lineage>
</organism>
<gene>
    <name evidence="12 14" type="primary">PSD1</name>
    <name evidence="14" type="ORF">HK097_009875</name>
</gene>
<evidence type="ECO:0000256" key="9">
    <source>
        <dbReference type="ARBA" id="ARBA00023239"/>
    </source>
</evidence>
<feature type="topological domain" description="Mitochondrial intermembrane" evidence="12">
    <location>
        <begin position="2"/>
        <end position="365"/>
    </location>
</feature>
<dbReference type="InterPro" id="IPR033177">
    <property type="entry name" value="PSD-B"/>
</dbReference>
<dbReference type="Proteomes" id="UP001212841">
    <property type="component" value="Unassembled WGS sequence"/>
</dbReference>
<comment type="subunit">
    <text evidence="12">Heterodimer of a large membrane-associated beta subunit and a small pyruvoyl-containing alpha subunit.</text>
</comment>
<dbReference type="GO" id="GO:0016540">
    <property type="term" value="P:protein autoprocessing"/>
    <property type="evidence" value="ECO:0007669"/>
    <property type="project" value="UniProtKB-UniRule"/>
</dbReference>
<evidence type="ECO:0000256" key="13">
    <source>
        <dbReference type="SAM" id="SignalP"/>
    </source>
</evidence>
<evidence type="ECO:0000256" key="3">
    <source>
        <dbReference type="ARBA" id="ARBA00022692"/>
    </source>
</evidence>
<feature type="site" description="Cleavage (non-hydrolytic); by autocatalysis" evidence="12">
    <location>
        <begin position="332"/>
        <end position="333"/>
    </location>
</feature>
<dbReference type="GO" id="GO:0004609">
    <property type="term" value="F:phosphatidylserine decarboxylase activity"/>
    <property type="evidence" value="ECO:0007669"/>
    <property type="project" value="UniProtKB-UniRule"/>
</dbReference>
<dbReference type="EC" id="4.1.1.65" evidence="12"/>
<proteinExistence type="inferred from homology"/>
<evidence type="ECO:0000256" key="8">
    <source>
        <dbReference type="ARBA" id="ARBA00023209"/>
    </source>
</evidence>
<feature type="active site" description="Charge relay system; for autoendoproteolytic cleavage activity" evidence="12">
    <location>
        <position position="222"/>
    </location>
</feature>
<feature type="active site" description="Charge relay system; for autoendoproteolytic cleavage activity" evidence="12">
    <location>
        <position position="73"/>
    </location>
</feature>
<keyword evidence="8 12" id="KW-0594">Phospholipid biosynthesis</keyword>
<dbReference type="Pfam" id="PF02666">
    <property type="entry name" value="PS_Dcarbxylase"/>
    <property type="match status" value="2"/>
</dbReference>
<comment type="catalytic activity">
    <reaction evidence="12">
        <text>a 1,2-diacyl-sn-glycero-3-phospho-L-serine + H(+) = a 1,2-diacyl-sn-glycero-3-phosphoethanolamine + CO2</text>
        <dbReference type="Rhea" id="RHEA:20828"/>
        <dbReference type="ChEBI" id="CHEBI:15378"/>
        <dbReference type="ChEBI" id="CHEBI:16526"/>
        <dbReference type="ChEBI" id="CHEBI:57262"/>
        <dbReference type="ChEBI" id="CHEBI:64612"/>
        <dbReference type="EC" id="4.1.1.65"/>
    </reaction>
</comment>
<keyword evidence="12" id="KW-0999">Mitochondrion inner membrane</keyword>
<evidence type="ECO:0000313" key="14">
    <source>
        <dbReference type="EMBL" id="KAJ3049100.1"/>
    </source>
</evidence>
<feature type="topological domain" description="Mitochondrial matrix" evidence="12">
    <location>
        <begin position="1"/>
        <end position="2"/>
    </location>
</feature>
<keyword evidence="5 12" id="KW-1133">Transmembrane helix</keyword>
<accession>A0AAD5SG72</accession>
<comment type="similarity">
    <text evidence="12">Belongs to the phosphatidylserine decarboxylase family. PSD-B subfamily. Eukaryotic type I sub-subfamily.</text>
</comment>
<dbReference type="GO" id="GO:0005743">
    <property type="term" value="C:mitochondrial inner membrane"/>
    <property type="evidence" value="ECO:0007669"/>
    <property type="project" value="UniProtKB-SubCell"/>
</dbReference>
<evidence type="ECO:0000256" key="5">
    <source>
        <dbReference type="ARBA" id="ARBA00022989"/>
    </source>
</evidence>